<feature type="compositionally biased region" description="Pro residues" evidence="1">
    <location>
        <begin position="364"/>
        <end position="389"/>
    </location>
</feature>
<dbReference type="Proteomes" id="UP000015104">
    <property type="component" value="Unassembled WGS sequence"/>
</dbReference>
<feature type="region of interest" description="Disordered" evidence="1">
    <location>
        <begin position="258"/>
        <end position="289"/>
    </location>
</feature>
<protein>
    <submittedName>
        <fullName evidence="3">Uncharacterized protein</fullName>
    </submittedName>
</protein>
<feature type="compositionally biased region" description="Low complexity" evidence="1">
    <location>
        <begin position="261"/>
        <end position="283"/>
    </location>
</feature>
<feature type="chain" id="PRO_5004591206" evidence="2">
    <location>
        <begin position="22"/>
        <end position="410"/>
    </location>
</feature>
<sequence length="410" mass="44491">MIDFKLVHLLLTLQLFFKTPAATNERQIGLSSLTGSALNPDNLIGAIKLASGLGKVAGVPNAVMDTTYKALEAYSPIVVPQAGEDKNEPTISLDDKQLKSYLPQERVNQLVKMAGLDSQNIDWKLFRCPLTLNQLKAIVVNQQSSSAGLSIMPMDSYLSKITHSLDRISDSYFRRMEKYMDSEMDLEDFMEHVKQLDQVEEGLVVLPVSIKSGVLQNRPGSIVLLCLGKFPPDKKLSDPAAIMPTILIGTINHASPVQLKPEPVTSAPTSTSTSNTLNESPSEPVVTNPSIIEVDESPLAEADVPIFVGSSETANNPASVPVDTITSSQSSSSSSAQAQAKVQPQPQPQFQPQPFPGPQMVSHLPPPRQGRPGRPPPPNFQPRPQPPPFDGRQPFSHQPGRPIPRPRTEG</sequence>
<evidence type="ECO:0000256" key="1">
    <source>
        <dbReference type="SAM" id="MobiDB-lite"/>
    </source>
</evidence>
<dbReference type="EnsemblMetazoa" id="tetur05g00890.1">
    <property type="protein sequence ID" value="tetur05g00890.1"/>
    <property type="gene ID" value="tetur05g00890"/>
</dbReference>
<keyword evidence="2" id="KW-0732">Signal</keyword>
<feature type="signal peptide" evidence="2">
    <location>
        <begin position="1"/>
        <end position="21"/>
    </location>
</feature>
<organism evidence="3 4">
    <name type="scientific">Tetranychus urticae</name>
    <name type="common">Two-spotted spider mite</name>
    <dbReference type="NCBI Taxonomy" id="32264"/>
    <lineage>
        <taxon>Eukaryota</taxon>
        <taxon>Metazoa</taxon>
        <taxon>Ecdysozoa</taxon>
        <taxon>Arthropoda</taxon>
        <taxon>Chelicerata</taxon>
        <taxon>Arachnida</taxon>
        <taxon>Acari</taxon>
        <taxon>Acariformes</taxon>
        <taxon>Trombidiformes</taxon>
        <taxon>Prostigmata</taxon>
        <taxon>Eleutherengona</taxon>
        <taxon>Raphignathae</taxon>
        <taxon>Tetranychoidea</taxon>
        <taxon>Tetranychidae</taxon>
        <taxon>Tetranychus</taxon>
    </lineage>
</organism>
<dbReference type="KEGG" id="tut:107360487"/>
<evidence type="ECO:0000313" key="4">
    <source>
        <dbReference type="Proteomes" id="UP000015104"/>
    </source>
</evidence>
<dbReference type="AlphaFoldDB" id="T1K405"/>
<accession>T1K405</accession>
<feature type="compositionally biased region" description="Pro residues" evidence="1">
    <location>
        <begin position="401"/>
        <end position="410"/>
    </location>
</feature>
<name>T1K405_TETUR</name>
<reference evidence="4" key="1">
    <citation type="submission" date="2011-08" db="EMBL/GenBank/DDBJ databases">
        <authorList>
            <person name="Rombauts S."/>
        </authorList>
    </citation>
    <scope>NUCLEOTIDE SEQUENCE</scope>
    <source>
        <strain evidence="4">London</strain>
    </source>
</reference>
<feature type="compositionally biased region" description="Pro residues" evidence="1">
    <location>
        <begin position="345"/>
        <end position="357"/>
    </location>
</feature>
<evidence type="ECO:0000256" key="2">
    <source>
        <dbReference type="SAM" id="SignalP"/>
    </source>
</evidence>
<feature type="region of interest" description="Disordered" evidence="1">
    <location>
        <begin position="310"/>
        <end position="410"/>
    </location>
</feature>
<proteinExistence type="predicted"/>
<keyword evidence="4" id="KW-1185">Reference proteome</keyword>
<reference evidence="3" key="2">
    <citation type="submission" date="2015-06" db="UniProtKB">
        <authorList>
            <consortium name="EnsemblMetazoa"/>
        </authorList>
    </citation>
    <scope>IDENTIFICATION</scope>
</reference>
<feature type="compositionally biased region" description="Low complexity" evidence="1">
    <location>
        <begin position="327"/>
        <end position="344"/>
    </location>
</feature>
<dbReference type="OrthoDB" id="10590421at2759"/>
<dbReference type="HOGENOM" id="CLU_671434_0_0_1"/>
<evidence type="ECO:0000313" key="3">
    <source>
        <dbReference type="EnsemblMetazoa" id="tetur05g00890.1"/>
    </source>
</evidence>
<dbReference type="EMBL" id="CAEY01001563">
    <property type="status" value="NOT_ANNOTATED_CDS"/>
    <property type="molecule type" value="Genomic_DNA"/>
</dbReference>
<gene>
    <name evidence="3" type="primary">107360487</name>
</gene>
<dbReference type="OMA" id="FRRMEKY"/>